<dbReference type="GO" id="GO:0003924">
    <property type="term" value="F:GTPase activity"/>
    <property type="evidence" value="ECO:0007669"/>
    <property type="project" value="TreeGrafter"/>
</dbReference>
<evidence type="ECO:0000259" key="5">
    <source>
        <dbReference type="Pfam" id="PF01926"/>
    </source>
</evidence>
<dbReference type="GO" id="GO:0005739">
    <property type="term" value="C:mitochondrion"/>
    <property type="evidence" value="ECO:0007669"/>
    <property type="project" value="TreeGrafter"/>
</dbReference>
<feature type="region of interest" description="Disordered" evidence="3">
    <location>
        <begin position="76"/>
        <end position="98"/>
    </location>
</feature>
<evidence type="ECO:0000256" key="4">
    <source>
        <dbReference type="SAM" id="SignalP"/>
    </source>
</evidence>
<dbReference type="Pfam" id="PF01926">
    <property type="entry name" value="MMR_HSR1"/>
    <property type="match status" value="1"/>
</dbReference>
<sequence>MSRIFALFYTIHFLLVLSSSFVLDSRKSCGFLGSHIHRHHLYDNLETVGSRDQLGTTENPPDDYYGLNSSDDHYGGANSVDSVGGTAELSGSDSAATSNKDAGSIMIPYSVNYPVHHEELRGVVADERHEKAKEKLEHLGFFSPLASETAHLNTRQRDISGPSDSHSLTMSTLEPESRIWECMKSSSLLQQIGTKQASVQELTLQSPSRMDYESIRDQWVIGRARIHWFPRYFGKSLGELSEYIKMCDVILDVRDARIPYVADSDFLLNVYNNMFTHKPKIIVFTHADLSSINGSDEWATYYRIKNFWEAQAFNRNIPDPNKKPVTPVIFVNARDGISCIVRLKKLIYKLCHRANQKRLRRGLAARPLRAIALGMPNVGKSALINRLLGRHKARSFNAAGVTRDIRLVRLHPDEYREAAHKIIDVIDTPGVLPANLYNMAFGPVGNKASRKRNRLLGSIYFKLPRTSVQGGHSKSGIDAIHTGLERNVWLIAAANQIVEGAYDNDQAAENLLEQALHVYRSKRSYVDLPRILKRIGIDYTPSILEMHPEDFSHECLQVASYKHHGGDLNAAASRILSDFRRGYYGRITLQLPPDTVSNRYSVPFNGIEEPKPSSTHANREYSQGLYEGW</sequence>
<evidence type="ECO:0000256" key="1">
    <source>
        <dbReference type="ARBA" id="ARBA00022741"/>
    </source>
</evidence>
<dbReference type="STRING" id="5865.A7ATU4"/>
<dbReference type="AlphaFoldDB" id="A7ATU4"/>
<gene>
    <name evidence="6" type="ORF">BBOV_II004000</name>
</gene>
<name>A7ATU4_BABBO</name>
<dbReference type="CDD" id="cd01856">
    <property type="entry name" value="YlqF"/>
    <property type="match status" value="1"/>
</dbReference>
<feature type="signal peptide" evidence="4">
    <location>
        <begin position="1"/>
        <end position="20"/>
    </location>
</feature>
<protein>
    <recommendedName>
        <fullName evidence="5">G domain-containing protein</fullName>
    </recommendedName>
</protein>
<dbReference type="EMBL" id="AAXT01000003">
    <property type="protein sequence ID" value="EDO06355.1"/>
    <property type="molecule type" value="Genomic_DNA"/>
</dbReference>
<evidence type="ECO:0000313" key="7">
    <source>
        <dbReference type="Proteomes" id="UP000002173"/>
    </source>
</evidence>
<dbReference type="PANTHER" id="PTHR45782">
    <property type="entry name" value="MITOCHONDRIAL RIBOSOME-ASSOCIATED GTPASE 1"/>
    <property type="match status" value="1"/>
</dbReference>
<dbReference type="Proteomes" id="UP000002173">
    <property type="component" value="Unassembled WGS sequence"/>
</dbReference>
<dbReference type="KEGG" id="bbo:BBOV_II004000"/>
<keyword evidence="2" id="KW-0342">GTP-binding</keyword>
<feature type="domain" description="G" evidence="5">
    <location>
        <begin position="372"/>
        <end position="433"/>
    </location>
</feature>
<feature type="region of interest" description="Disordered" evidence="3">
    <location>
        <begin position="607"/>
        <end position="629"/>
    </location>
</feature>
<dbReference type="eggNOG" id="KOG2484">
    <property type="taxonomic scope" value="Eukaryota"/>
</dbReference>
<evidence type="ECO:0000256" key="3">
    <source>
        <dbReference type="SAM" id="MobiDB-lite"/>
    </source>
</evidence>
<dbReference type="Gene3D" id="3.40.50.300">
    <property type="entry name" value="P-loop containing nucleotide triphosphate hydrolases"/>
    <property type="match status" value="1"/>
</dbReference>
<accession>A7ATU4</accession>
<dbReference type="InterPro" id="IPR027417">
    <property type="entry name" value="P-loop_NTPase"/>
</dbReference>
<dbReference type="InParanoid" id="A7ATU4"/>
<feature type="region of interest" description="Disordered" evidence="3">
    <location>
        <begin position="51"/>
        <end position="70"/>
    </location>
</feature>
<dbReference type="GeneID" id="5478152"/>
<feature type="compositionally biased region" description="Polar residues" evidence="3">
    <location>
        <begin position="89"/>
        <end position="98"/>
    </location>
</feature>
<dbReference type="InterPro" id="IPR006073">
    <property type="entry name" value="GTP-bd"/>
</dbReference>
<dbReference type="GO" id="GO:0005525">
    <property type="term" value="F:GTP binding"/>
    <property type="evidence" value="ECO:0007669"/>
    <property type="project" value="UniProtKB-KW"/>
</dbReference>
<evidence type="ECO:0000256" key="2">
    <source>
        <dbReference type="ARBA" id="ARBA00023134"/>
    </source>
</evidence>
<feature type="chain" id="PRO_5002704856" description="G domain-containing protein" evidence="4">
    <location>
        <begin position="21"/>
        <end position="629"/>
    </location>
</feature>
<reference evidence="6 7" key="1">
    <citation type="journal article" date="2007" name="PLoS Pathog.">
        <title>Genome sequence of Babesia bovis and comparative analysis of apicomplexan hemoprotozoa.</title>
        <authorList>
            <person name="Brayton K.A."/>
            <person name="Lau A.O.T."/>
            <person name="Herndon D.R."/>
            <person name="Hannick L."/>
            <person name="Kappmeyer L.S."/>
            <person name="Berens S.J."/>
            <person name="Bidwell S.L."/>
            <person name="Brown W.C."/>
            <person name="Crabtree J."/>
            <person name="Fadrosh D."/>
            <person name="Feldblum T."/>
            <person name="Forberger H.A."/>
            <person name="Haas B.J."/>
            <person name="Howell J.M."/>
            <person name="Khouri H."/>
            <person name="Koo H."/>
            <person name="Mann D.J."/>
            <person name="Norimine J."/>
            <person name="Paulsen I.T."/>
            <person name="Radune D."/>
            <person name="Ren Q."/>
            <person name="Smith R.K. Jr."/>
            <person name="Suarez C.E."/>
            <person name="White O."/>
            <person name="Wortman J.R."/>
            <person name="Knowles D.P. Jr."/>
            <person name="McElwain T.F."/>
            <person name="Nene V.M."/>
        </authorList>
    </citation>
    <scope>NUCLEOTIDE SEQUENCE [LARGE SCALE GENOMIC DNA]</scope>
    <source>
        <strain evidence="6">T2Bo</strain>
    </source>
</reference>
<dbReference type="PANTHER" id="PTHR45782:SF4">
    <property type="entry name" value="MITOCHONDRIAL RIBOSOME-ASSOCIATED GTPASE 1"/>
    <property type="match status" value="1"/>
</dbReference>
<keyword evidence="4" id="KW-0732">Signal</keyword>
<proteinExistence type="predicted"/>
<dbReference type="RefSeq" id="XP_001609923.1">
    <property type="nucleotide sequence ID" value="XM_001609873.1"/>
</dbReference>
<keyword evidence="1" id="KW-0547">Nucleotide-binding</keyword>
<dbReference type="VEuPathDB" id="PiroplasmaDB:BBOV_II004000"/>
<dbReference type="SUPFAM" id="SSF52540">
    <property type="entry name" value="P-loop containing nucleoside triphosphate hydrolases"/>
    <property type="match status" value="1"/>
</dbReference>
<comment type="caution">
    <text evidence="6">The sequence shown here is derived from an EMBL/GenBank/DDBJ whole genome shotgun (WGS) entry which is preliminary data.</text>
</comment>
<reference evidence="7" key="2">
    <citation type="journal article" date="2020" name="Data Brief">
        <title>Transcriptome dataset of Babesia bovis life stages within vertebrate and invertebrate hosts.</title>
        <authorList>
            <person name="Ueti M.W."/>
            <person name="Johnson W.C."/>
            <person name="Kappmeyer L.S."/>
            <person name="Herndon D.R."/>
            <person name="Mousel M.R."/>
            <person name="Reif K.E."/>
            <person name="Taus N.S."/>
            <person name="Ifeonu O.O."/>
            <person name="Silva J.C."/>
            <person name="Suarez C.E."/>
            <person name="Brayton K.A."/>
        </authorList>
    </citation>
    <scope>NUCLEOTIDE SEQUENCE [LARGE SCALE GENOMIC DNA]</scope>
</reference>
<organism evidence="6 7">
    <name type="scientific">Babesia bovis</name>
    <dbReference type="NCBI Taxonomy" id="5865"/>
    <lineage>
        <taxon>Eukaryota</taxon>
        <taxon>Sar</taxon>
        <taxon>Alveolata</taxon>
        <taxon>Apicomplexa</taxon>
        <taxon>Aconoidasida</taxon>
        <taxon>Piroplasmida</taxon>
        <taxon>Babesiidae</taxon>
        <taxon>Babesia</taxon>
    </lineage>
</organism>
<dbReference type="OMA" id="DFSHECL"/>
<evidence type="ECO:0000313" key="6">
    <source>
        <dbReference type="EMBL" id="EDO06355.1"/>
    </source>
</evidence>
<reference evidence="7" key="3">
    <citation type="journal article" date="2021" name="Int. J. Parasitol.">
        <title>Comparative analysis of gene expression between Babesia bovis blood stages and kinetes allowed by improved genome annotation.</title>
        <authorList>
            <person name="Ueti M.W."/>
            <person name="Johnson W.C."/>
            <person name="Kappmeyer L.S."/>
            <person name="Herndon D.R."/>
            <person name="Mousel M.R."/>
            <person name="Reif K.E."/>
            <person name="Taus N.S."/>
            <person name="Ifeonu O.O."/>
            <person name="Silva J.C."/>
            <person name="Suarez C.E."/>
            <person name="Brayton K.A."/>
        </authorList>
    </citation>
    <scope>NUCLEOTIDE SEQUENCE [LARGE SCALE GENOMIC DNA]</scope>
</reference>
<dbReference type="GO" id="GO:0032543">
    <property type="term" value="P:mitochondrial translation"/>
    <property type="evidence" value="ECO:0007669"/>
    <property type="project" value="TreeGrafter"/>
</dbReference>
<keyword evidence="7" id="KW-1185">Reference proteome</keyword>